<evidence type="ECO:0000259" key="7">
    <source>
        <dbReference type="PROSITE" id="PS50815"/>
    </source>
</evidence>
<feature type="region of interest" description="Disordered" evidence="6">
    <location>
        <begin position="34"/>
        <end position="87"/>
    </location>
</feature>
<keyword evidence="9" id="KW-1185">Reference proteome</keyword>
<evidence type="ECO:0000256" key="5">
    <source>
        <dbReference type="ARBA" id="ARBA00023254"/>
    </source>
</evidence>
<organism evidence="8 9">
    <name type="scientific">Solanum bulbocastanum</name>
    <name type="common">Wild potato</name>
    <dbReference type="NCBI Taxonomy" id="147425"/>
    <lineage>
        <taxon>Eukaryota</taxon>
        <taxon>Viridiplantae</taxon>
        <taxon>Streptophyta</taxon>
        <taxon>Embryophyta</taxon>
        <taxon>Tracheophyta</taxon>
        <taxon>Spermatophyta</taxon>
        <taxon>Magnoliopsida</taxon>
        <taxon>eudicotyledons</taxon>
        <taxon>Gunneridae</taxon>
        <taxon>Pentapetalae</taxon>
        <taxon>asterids</taxon>
        <taxon>lamiids</taxon>
        <taxon>Solanales</taxon>
        <taxon>Solanaceae</taxon>
        <taxon>Solanoideae</taxon>
        <taxon>Solaneae</taxon>
        <taxon>Solanum</taxon>
    </lineage>
</organism>
<feature type="compositionally biased region" description="Polar residues" evidence="6">
    <location>
        <begin position="883"/>
        <end position="893"/>
    </location>
</feature>
<dbReference type="InterPro" id="IPR012438">
    <property type="entry name" value="DUF1639"/>
</dbReference>
<feature type="compositionally biased region" description="Acidic residues" evidence="6">
    <location>
        <begin position="582"/>
        <end position="595"/>
    </location>
</feature>
<reference evidence="8 9" key="1">
    <citation type="submission" date="2024-02" db="EMBL/GenBank/DDBJ databases">
        <title>de novo genome assembly of Solanum bulbocastanum strain 11H21.</title>
        <authorList>
            <person name="Hosaka A.J."/>
        </authorList>
    </citation>
    <scope>NUCLEOTIDE SEQUENCE [LARGE SCALE GENOMIC DNA]</scope>
    <source>
        <tissue evidence="8">Young leaves</tissue>
    </source>
</reference>
<dbReference type="Proteomes" id="UP001371456">
    <property type="component" value="Unassembled WGS sequence"/>
</dbReference>
<evidence type="ECO:0000256" key="4">
    <source>
        <dbReference type="ARBA" id="ARBA00023242"/>
    </source>
</evidence>
<dbReference type="GO" id="GO:0005694">
    <property type="term" value="C:chromosome"/>
    <property type="evidence" value="ECO:0007669"/>
    <property type="project" value="UniProtKB-SubCell"/>
</dbReference>
<dbReference type="InterPro" id="IPR003511">
    <property type="entry name" value="HORMA_dom"/>
</dbReference>
<dbReference type="GO" id="GO:0051321">
    <property type="term" value="P:meiotic cell cycle"/>
    <property type="evidence" value="ECO:0007669"/>
    <property type="project" value="UniProtKB-KW"/>
</dbReference>
<gene>
    <name evidence="8" type="ORF">RDI58_009757</name>
</gene>
<accession>A0AAN8YG42</accession>
<dbReference type="SUPFAM" id="SSF56019">
    <property type="entry name" value="The spindle assembly checkpoint protein mad2"/>
    <property type="match status" value="1"/>
</dbReference>
<dbReference type="Gene3D" id="3.30.900.10">
    <property type="entry name" value="HORMA domain"/>
    <property type="match status" value="1"/>
</dbReference>
<feature type="compositionally biased region" description="Acidic residues" evidence="6">
    <location>
        <begin position="552"/>
        <end position="564"/>
    </location>
</feature>
<dbReference type="AlphaFoldDB" id="A0AAN8YG42"/>
<keyword evidence="5" id="KW-0469">Meiosis</keyword>
<keyword evidence="3" id="KW-0158">Chromosome</keyword>
<dbReference type="GO" id="GO:0005634">
    <property type="term" value="C:nucleus"/>
    <property type="evidence" value="ECO:0007669"/>
    <property type="project" value="UniProtKB-SubCell"/>
</dbReference>
<feature type="domain" description="HORMA" evidence="7">
    <location>
        <begin position="263"/>
        <end position="520"/>
    </location>
</feature>
<feature type="region of interest" description="Disordered" evidence="6">
    <location>
        <begin position="526"/>
        <end position="597"/>
    </location>
</feature>
<dbReference type="PANTHER" id="PTHR48225:SF7">
    <property type="entry name" value="MEIOSIS-SPECIFIC PROTEIN HOP1"/>
    <property type="match status" value="1"/>
</dbReference>
<dbReference type="PANTHER" id="PTHR48225">
    <property type="entry name" value="HORMA DOMAIN-CONTAINING PROTEIN 1"/>
    <property type="match status" value="1"/>
</dbReference>
<comment type="subcellular location">
    <subcellularLocation>
        <location evidence="2">Chromosome</location>
    </subcellularLocation>
    <subcellularLocation>
        <location evidence="1">Nucleus</location>
    </subcellularLocation>
</comment>
<dbReference type="EMBL" id="JBANQN010000004">
    <property type="protein sequence ID" value="KAK6790676.1"/>
    <property type="molecule type" value="Genomic_DNA"/>
</dbReference>
<dbReference type="InterPro" id="IPR051294">
    <property type="entry name" value="HORMA_MeioticProgression"/>
</dbReference>
<evidence type="ECO:0000256" key="6">
    <source>
        <dbReference type="SAM" id="MobiDB-lite"/>
    </source>
</evidence>
<comment type="caution">
    <text evidence="8">The sequence shown here is derived from an EMBL/GenBank/DDBJ whole genome shotgun (WGS) entry which is preliminary data.</text>
</comment>
<evidence type="ECO:0000256" key="1">
    <source>
        <dbReference type="ARBA" id="ARBA00004123"/>
    </source>
</evidence>
<dbReference type="Pfam" id="PF07797">
    <property type="entry name" value="DUF1639"/>
    <property type="match status" value="1"/>
</dbReference>
<evidence type="ECO:0000256" key="3">
    <source>
        <dbReference type="ARBA" id="ARBA00022454"/>
    </source>
</evidence>
<proteinExistence type="predicted"/>
<evidence type="ECO:0000256" key="2">
    <source>
        <dbReference type="ARBA" id="ARBA00004286"/>
    </source>
</evidence>
<keyword evidence="4" id="KW-0539">Nucleus</keyword>
<dbReference type="InterPro" id="IPR036570">
    <property type="entry name" value="HORMA_dom_sf"/>
</dbReference>
<evidence type="ECO:0000313" key="8">
    <source>
        <dbReference type="EMBL" id="KAK6790676.1"/>
    </source>
</evidence>
<feature type="region of interest" description="Disordered" evidence="6">
    <location>
        <begin position="796"/>
        <end position="893"/>
    </location>
</feature>
<dbReference type="Pfam" id="PF02301">
    <property type="entry name" value="HORMA"/>
    <property type="match status" value="2"/>
</dbReference>
<sequence>MTMGPERSKPLHNFTLPYGLKWGNQRHLRCAKVESNGENSSVHRRSNGSESIGRRMEMETEMVNQRGSNDRFTRKFRSPGKEDDGEGIGAVREKLMFDLLTEADKMKETIFKEGMDEQPKKFPLPAPAPATTMTGALSDAAAAVAADLSRPWNLRTRRAACKEPNGFVAGAGAVAGGNGGGSKGGLKIDTNRTNAPAAGAASVGEKRQRVKFSVPLSRREIDEDFMAMVGNRPLRRPKKRPKLVQKNLDVVAQKLKESEITEQDSLLLTRNLLRIAIFNISYIRGLFPEKYFSDKSVPALEMKIKKLMPMDAESRRLIDWMEKGVYDALQKKYLKTLLFSVCEAVDGPMIEEYACKKSQDKLTIAVLPETKKLLKEELILSVVWLVTIAYTLSCLLAVSFSYSSSDSEEVSMNVNRVGMKKGGTFKCNSTTEITPNQMRSSACKMVRTLIQLMRTLDKMPEERTILMKLLYHDDVTPTDYEPPFFRGCTDEDALNPWMKNPLKLEVGNVDSKHFVLALKVKSVLDPCEDENDGNQNDVMSLGADSVEKDDSASDSELSDSDEDQYIVAPVEKQNVQDKGDMVDEDDTQDPEEDEQQFSRVKDWINTYHLDRVEMTDVLSNFPDISVALVEDILEKLVKEGILSSAGTDTYIIKKQKRFNYEFDVVKEEKVGERNQNGNQSQHGKGEDYMYMKALFHALPMNYVSVAKLQRKLEGEANQTAVKKLIDKMTQDGFVEAKSYRRLGKRVIQSDLTEEKLAEVKKVLAKDSMDVDMHESANNFRDLSTCGALHSIGSDLTRTRGKADAYRNGSVMSDQTVSKRKEHDNTPSSKAEPVASRESFIPGKENGRINRKPNQPDEYEIVCSRSSQDKRRRKASMVKEPILQNATRQNSQVV</sequence>
<dbReference type="PROSITE" id="PS50815">
    <property type="entry name" value="HORMA"/>
    <property type="match status" value="1"/>
</dbReference>
<protein>
    <recommendedName>
        <fullName evidence="7">HORMA domain-containing protein</fullName>
    </recommendedName>
</protein>
<evidence type="ECO:0000313" key="9">
    <source>
        <dbReference type="Proteomes" id="UP001371456"/>
    </source>
</evidence>
<name>A0AAN8YG42_SOLBU</name>